<dbReference type="InterPro" id="IPR018247">
    <property type="entry name" value="EF_Hand_1_Ca_BS"/>
</dbReference>
<dbReference type="InterPro" id="IPR011992">
    <property type="entry name" value="EF-hand-dom_pair"/>
</dbReference>
<dbReference type="GeneID" id="8851004"/>
<evidence type="ECO:0000313" key="4">
    <source>
        <dbReference type="EMBL" id="EFC40504.1"/>
    </source>
</evidence>
<dbReference type="Proteomes" id="UP000006671">
    <property type="component" value="Unassembled WGS sequence"/>
</dbReference>
<dbReference type="VEuPathDB" id="AmoebaDB:NAEGRDRAFT_80996"/>
<dbReference type="RefSeq" id="XP_002673248.1">
    <property type="nucleotide sequence ID" value="XM_002673202.1"/>
</dbReference>
<dbReference type="InterPro" id="IPR002048">
    <property type="entry name" value="EF_hand_dom"/>
</dbReference>
<keyword evidence="1" id="KW-0106">Calcium</keyword>
<sequence length="296" mass="32425">MSSHPTPTSPQNSTKRISFIDNAPSTPTRKGSKSIDSPLNNIVASRSRAKSSPIPPQNLTPTIKTPSSNRMTSPISKGPLDFSSGLTSPSSPSNASGGGQSISNTRRLSISTGVVNSPNQQKKEGRRERLSMVFRLFDKDGDDKLNPEEMNDFLTSVYNGPESKEFLSLIKNSHKEGVTFDEFVKLCRDDAAAASNKRESKSPMKGRGRSQSMAISAYKHSPLSEIDDDDGFTDEDLRAVFSEILDVNEDGVVSMSEFKKVISNLGIQQTFSDEELSILFEGSKTLSFDQFRKLVM</sequence>
<feature type="region of interest" description="Disordered" evidence="2">
    <location>
        <begin position="1"/>
        <end position="104"/>
    </location>
</feature>
<accession>D2VRQ5</accession>
<feature type="domain" description="EF-hand" evidence="3">
    <location>
        <begin position="232"/>
        <end position="268"/>
    </location>
</feature>
<keyword evidence="5" id="KW-1185">Reference proteome</keyword>
<dbReference type="GO" id="GO:0005509">
    <property type="term" value="F:calcium ion binding"/>
    <property type="evidence" value="ECO:0007669"/>
    <property type="project" value="InterPro"/>
</dbReference>
<evidence type="ECO:0000259" key="3">
    <source>
        <dbReference type="PROSITE" id="PS50222"/>
    </source>
</evidence>
<dbReference type="PROSITE" id="PS00018">
    <property type="entry name" value="EF_HAND_1"/>
    <property type="match status" value="2"/>
</dbReference>
<dbReference type="SMART" id="SM00054">
    <property type="entry name" value="EFh"/>
    <property type="match status" value="2"/>
</dbReference>
<reference evidence="4 5" key="1">
    <citation type="journal article" date="2010" name="Cell">
        <title>The genome of Naegleria gruberi illuminates early eukaryotic versatility.</title>
        <authorList>
            <person name="Fritz-Laylin L.K."/>
            <person name="Prochnik S.E."/>
            <person name="Ginger M.L."/>
            <person name="Dacks J.B."/>
            <person name="Carpenter M.L."/>
            <person name="Field M.C."/>
            <person name="Kuo A."/>
            <person name="Paredez A."/>
            <person name="Chapman J."/>
            <person name="Pham J."/>
            <person name="Shu S."/>
            <person name="Neupane R."/>
            <person name="Cipriano M."/>
            <person name="Mancuso J."/>
            <person name="Tu H."/>
            <person name="Salamov A."/>
            <person name="Lindquist E."/>
            <person name="Shapiro H."/>
            <person name="Lucas S."/>
            <person name="Grigoriev I.V."/>
            <person name="Cande W.Z."/>
            <person name="Fulton C."/>
            <person name="Rokhsar D.S."/>
            <person name="Dawson S.C."/>
        </authorList>
    </citation>
    <scope>NUCLEOTIDE SEQUENCE [LARGE SCALE GENOMIC DNA]</scope>
    <source>
        <strain evidence="4 5">NEG-M</strain>
    </source>
</reference>
<dbReference type="InParanoid" id="D2VRQ5"/>
<dbReference type="EMBL" id="GG738892">
    <property type="protein sequence ID" value="EFC40504.1"/>
    <property type="molecule type" value="Genomic_DNA"/>
</dbReference>
<feature type="domain" description="EF-hand" evidence="3">
    <location>
        <begin position="125"/>
        <end position="160"/>
    </location>
</feature>
<feature type="compositionally biased region" description="Polar residues" evidence="2">
    <location>
        <begin position="23"/>
        <end position="44"/>
    </location>
</feature>
<protein>
    <submittedName>
        <fullName evidence="4">EF-hand domain-containing protein</fullName>
    </submittedName>
</protein>
<feature type="compositionally biased region" description="Polar residues" evidence="2">
    <location>
        <begin position="1"/>
        <end position="16"/>
    </location>
</feature>
<proteinExistence type="predicted"/>
<dbReference type="Pfam" id="PF13499">
    <property type="entry name" value="EF-hand_7"/>
    <property type="match status" value="1"/>
</dbReference>
<organism evidence="5">
    <name type="scientific">Naegleria gruberi</name>
    <name type="common">Amoeba</name>
    <dbReference type="NCBI Taxonomy" id="5762"/>
    <lineage>
        <taxon>Eukaryota</taxon>
        <taxon>Discoba</taxon>
        <taxon>Heterolobosea</taxon>
        <taxon>Tetramitia</taxon>
        <taxon>Eutetramitia</taxon>
        <taxon>Vahlkampfiidae</taxon>
        <taxon>Naegleria</taxon>
    </lineage>
</organism>
<evidence type="ECO:0000256" key="1">
    <source>
        <dbReference type="ARBA" id="ARBA00022837"/>
    </source>
</evidence>
<feature type="compositionally biased region" description="Polar residues" evidence="2">
    <location>
        <begin position="59"/>
        <end position="75"/>
    </location>
</feature>
<dbReference type="Pfam" id="PF13202">
    <property type="entry name" value="EF-hand_5"/>
    <property type="match status" value="1"/>
</dbReference>
<evidence type="ECO:0000313" key="5">
    <source>
        <dbReference type="Proteomes" id="UP000006671"/>
    </source>
</evidence>
<dbReference type="OrthoDB" id="10262798at2759"/>
<dbReference type="SUPFAM" id="SSF47473">
    <property type="entry name" value="EF-hand"/>
    <property type="match status" value="1"/>
</dbReference>
<dbReference type="CDD" id="cd00051">
    <property type="entry name" value="EFh"/>
    <property type="match status" value="1"/>
</dbReference>
<name>D2VRQ5_NAEGR</name>
<dbReference type="KEGG" id="ngr:NAEGRDRAFT_80996"/>
<feature type="compositionally biased region" description="Low complexity" evidence="2">
    <location>
        <begin position="83"/>
        <end position="95"/>
    </location>
</feature>
<dbReference type="AlphaFoldDB" id="D2VRQ5"/>
<dbReference type="PROSITE" id="PS50222">
    <property type="entry name" value="EF_HAND_2"/>
    <property type="match status" value="2"/>
</dbReference>
<gene>
    <name evidence="4" type="ORF">NAEGRDRAFT_80996</name>
</gene>
<evidence type="ECO:0000256" key="2">
    <source>
        <dbReference type="SAM" id="MobiDB-lite"/>
    </source>
</evidence>
<dbReference type="Gene3D" id="1.10.238.10">
    <property type="entry name" value="EF-hand"/>
    <property type="match status" value="2"/>
</dbReference>
<dbReference type="OMA" id="MAISAYK"/>